<dbReference type="AlphaFoldDB" id="A0A1W1ZFN4"/>
<sequence>MFLASSLMRKLMIFSTALMASAPALATQLALVDRDVGHAMLFQHRGNCFAVLPSHVAANDRFSLELPLQRVVGSGTAFLRDTANDIAIAYVEGGVTAYCHDQWDSFDRDLRSLLETRTRGEIVRLSPEGIQDRADAQIFAVTPEMVIVRTTDNLADGQIYQGNSGSVLEVDGRVVGIAQAAISGREARFFRMDEILRRVGPQLGGGLSARHPDDLPPPDGADGEQGFRVTGWTGAAGGTGAASLEPGLLSQAFVSPWSNEPVQIEITLDPASPVPLAAINLLSDPGAAPDQSPPKTVLFEVDAGAPGRPFWRSLGQRDMPPNGVFAYQTGGIFARRVRITIQSMWFADRNALRIDGLTVE</sequence>
<evidence type="ECO:0000256" key="2">
    <source>
        <dbReference type="SAM" id="SignalP"/>
    </source>
</evidence>
<protein>
    <submittedName>
        <fullName evidence="3">Uncharacterized protein</fullName>
    </submittedName>
</protein>
<keyword evidence="2" id="KW-0732">Signal</keyword>
<keyword evidence="4" id="KW-1185">Reference proteome</keyword>
<dbReference type="InterPro" id="IPR009003">
    <property type="entry name" value="Peptidase_S1_PA"/>
</dbReference>
<accession>A0A1W1ZFN4</accession>
<proteinExistence type="predicted"/>
<gene>
    <name evidence="3" type="ORF">SAMN06295998_101532</name>
</gene>
<dbReference type="SUPFAM" id="SSF50494">
    <property type="entry name" value="Trypsin-like serine proteases"/>
    <property type="match status" value="1"/>
</dbReference>
<evidence type="ECO:0000313" key="4">
    <source>
        <dbReference type="Proteomes" id="UP000192330"/>
    </source>
</evidence>
<dbReference type="EMBL" id="FWYD01000001">
    <property type="protein sequence ID" value="SMC47156.1"/>
    <property type="molecule type" value="Genomic_DNA"/>
</dbReference>
<evidence type="ECO:0000313" key="3">
    <source>
        <dbReference type="EMBL" id="SMC47156.1"/>
    </source>
</evidence>
<evidence type="ECO:0000256" key="1">
    <source>
        <dbReference type="SAM" id="MobiDB-lite"/>
    </source>
</evidence>
<name>A0A1W1ZFN4_9RHOB</name>
<organism evidence="3 4">
    <name type="scientific">Primorskyibacter flagellatus</name>
    <dbReference type="NCBI Taxonomy" id="1387277"/>
    <lineage>
        <taxon>Bacteria</taxon>
        <taxon>Pseudomonadati</taxon>
        <taxon>Pseudomonadota</taxon>
        <taxon>Alphaproteobacteria</taxon>
        <taxon>Rhodobacterales</taxon>
        <taxon>Roseobacteraceae</taxon>
        <taxon>Primorskyibacter</taxon>
    </lineage>
</organism>
<feature type="chain" id="PRO_5012619288" evidence="2">
    <location>
        <begin position="27"/>
        <end position="360"/>
    </location>
</feature>
<feature type="signal peptide" evidence="2">
    <location>
        <begin position="1"/>
        <end position="26"/>
    </location>
</feature>
<dbReference type="STRING" id="1387277.SAMN06295998_101532"/>
<feature type="region of interest" description="Disordered" evidence="1">
    <location>
        <begin position="203"/>
        <end position="234"/>
    </location>
</feature>
<dbReference type="Proteomes" id="UP000192330">
    <property type="component" value="Unassembled WGS sequence"/>
</dbReference>
<reference evidence="3 4" key="1">
    <citation type="submission" date="2017-04" db="EMBL/GenBank/DDBJ databases">
        <authorList>
            <person name="Afonso C.L."/>
            <person name="Miller P.J."/>
            <person name="Scott M.A."/>
            <person name="Spackman E."/>
            <person name="Goraichik I."/>
            <person name="Dimitrov K.M."/>
            <person name="Suarez D.L."/>
            <person name="Swayne D.E."/>
        </authorList>
    </citation>
    <scope>NUCLEOTIDE SEQUENCE [LARGE SCALE GENOMIC DNA]</scope>
    <source>
        <strain evidence="3 4">CGMCC 1.12644</strain>
    </source>
</reference>